<dbReference type="SUPFAM" id="SSF53383">
    <property type="entry name" value="PLP-dependent transferases"/>
    <property type="match status" value="1"/>
</dbReference>
<dbReference type="Gene3D" id="3.90.1150.10">
    <property type="entry name" value="Aspartate Aminotransferase, domain 1"/>
    <property type="match status" value="1"/>
</dbReference>
<evidence type="ECO:0000256" key="3">
    <source>
        <dbReference type="ARBA" id="ARBA00004819"/>
    </source>
</evidence>
<organism evidence="12 13">
    <name type="scientific">Centaurea solstitialis</name>
    <name type="common">yellow star-thistle</name>
    <dbReference type="NCBI Taxonomy" id="347529"/>
    <lineage>
        <taxon>Eukaryota</taxon>
        <taxon>Viridiplantae</taxon>
        <taxon>Streptophyta</taxon>
        <taxon>Embryophyta</taxon>
        <taxon>Tracheophyta</taxon>
        <taxon>Spermatophyta</taxon>
        <taxon>Magnoliopsida</taxon>
        <taxon>eudicotyledons</taxon>
        <taxon>Gunneridae</taxon>
        <taxon>Pentapetalae</taxon>
        <taxon>asterids</taxon>
        <taxon>campanulids</taxon>
        <taxon>Asterales</taxon>
        <taxon>Asteraceae</taxon>
        <taxon>Carduoideae</taxon>
        <taxon>Cardueae</taxon>
        <taxon>Centaureinae</taxon>
        <taxon>Centaurea</taxon>
    </lineage>
</organism>
<dbReference type="HAMAP" id="MF_00375">
    <property type="entry name" value="HemL_aminotrans_3"/>
    <property type="match status" value="1"/>
</dbReference>
<dbReference type="GO" id="GO:0042286">
    <property type="term" value="F:glutamate-1-semialdehyde 2,1-aminomutase activity"/>
    <property type="evidence" value="ECO:0007669"/>
    <property type="project" value="UniProtKB-EC"/>
</dbReference>
<comment type="subunit">
    <text evidence="6">Homodimer.</text>
</comment>
<dbReference type="InterPro" id="IPR015421">
    <property type="entry name" value="PyrdxlP-dep_Trfase_major"/>
</dbReference>
<dbReference type="Gene3D" id="3.40.640.10">
    <property type="entry name" value="Type I PLP-dependent aspartate aminotransferase-like (Major domain)"/>
    <property type="match status" value="1"/>
</dbReference>
<comment type="pathway">
    <text evidence="3">Porphyrin-containing compound metabolism; protoporphyrin-IX biosynthesis; 5-aminolevulinate from L-glutamyl-tRNA(Glu): step 2/2.</text>
</comment>
<dbReference type="EMBL" id="JARYMX010000002">
    <property type="protein sequence ID" value="KAJ9559545.1"/>
    <property type="molecule type" value="Genomic_DNA"/>
</dbReference>
<dbReference type="InterPro" id="IPR049704">
    <property type="entry name" value="Aminotrans_3_PPA_site"/>
</dbReference>
<dbReference type="InterPro" id="IPR005814">
    <property type="entry name" value="Aminotrans_3"/>
</dbReference>
<dbReference type="Proteomes" id="UP001172457">
    <property type="component" value="Chromosome 2"/>
</dbReference>
<sequence length="486" mass="52087">MAGIGLSWPSSNLTGRPRLISRPSSTRCCLSSVKMTVSVDQKKKTFTLEKSEQAFNAAKNVARSSIELWIWLQELMPGGVNSPVRAFKSVGGQPIVIDRVKGSHMWDIDGNEYIDYVGSWGPAIIGHADDEVLAALAETMQKGTSFGAPCLLENVLAEMVISAVPSIEMVRFVNSGTEACMGVLRLARAFTGRSKLIKFEGCYHGHADPFLVKAGSGVATLGLPDSPGVPSAATSNTLTAPYNDISAVQSLFETHKGEIAAVILEPVVGNSGFITPTPEFLNAIRKITKENDALLVFDEVMTGFRLAYGGAQEYYGITPDLTTLGKIIGGGLPVGAYGGRREIMEMVAPAGPMYQAGTLSGNPLAMTAGIHTLKRLQGSGTYEYLDKITAQLIDGILEAGKKAGHAMCGGHIRGMFGFFFTEGPVYNFEDAKKSDTAKFAKFYRGMLEEGVYLAPSQFEAGFTGLAHTPEDIQRTIDAAEKVFQQL</sequence>
<evidence type="ECO:0000256" key="11">
    <source>
        <dbReference type="RuleBase" id="RU003560"/>
    </source>
</evidence>
<keyword evidence="10" id="KW-0627">Porphyrin biosynthesis</keyword>
<keyword evidence="9" id="KW-0413">Isomerase</keyword>
<evidence type="ECO:0000256" key="6">
    <source>
        <dbReference type="ARBA" id="ARBA00011738"/>
    </source>
</evidence>
<gene>
    <name evidence="12" type="ORF">OSB04_004705</name>
</gene>
<dbReference type="GO" id="GO:0030170">
    <property type="term" value="F:pyridoxal phosphate binding"/>
    <property type="evidence" value="ECO:0007669"/>
    <property type="project" value="InterPro"/>
</dbReference>
<evidence type="ECO:0000313" key="12">
    <source>
        <dbReference type="EMBL" id="KAJ9559545.1"/>
    </source>
</evidence>
<comment type="pathway">
    <text evidence="4">Porphyrin-containing compound metabolism; chlorophyll biosynthesis.</text>
</comment>
<dbReference type="InterPro" id="IPR015422">
    <property type="entry name" value="PyrdxlP-dep_Trfase_small"/>
</dbReference>
<dbReference type="PROSITE" id="PS00600">
    <property type="entry name" value="AA_TRANSFER_CLASS_3"/>
    <property type="match status" value="1"/>
</dbReference>
<comment type="catalytic activity">
    <reaction evidence="1">
        <text>(S)-4-amino-5-oxopentanoate = 5-aminolevulinate</text>
        <dbReference type="Rhea" id="RHEA:14265"/>
        <dbReference type="ChEBI" id="CHEBI:57501"/>
        <dbReference type="ChEBI" id="CHEBI:356416"/>
        <dbReference type="EC" id="5.4.3.8"/>
    </reaction>
</comment>
<dbReference type="NCBIfam" id="NF000818">
    <property type="entry name" value="PRK00062.1"/>
    <property type="match status" value="1"/>
</dbReference>
<dbReference type="GO" id="GO:0009507">
    <property type="term" value="C:chloroplast"/>
    <property type="evidence" value="ECO:0007669"/>
    <property type="project" value="TreeGrafter"/>
</dbReference>
<keyword evidence="8 11" id="KW-0663">Pyridoxal phosphate</keyword>
<comment type="caution">
    <text evidence="12">The sequence shown here is derived from an EMBL/GenBank/DDBJ whole genome shotgun (WGS) entry which is preliminary data.</text>
</comment>
<proteinExistence type="inferred from homology"/>
<protein>
    <recommendedName>
        <fullName evidence="7">glutamate-1-semialdehyde 2,1-aminomutase</fullName>
        <ecNumber evidence="7">5.4.3.8</ecNumber>
    </recommendedName>
</protein>
<dbReference type="FunFam" id="3.90.1150.10:FF:000012">
    <property type="entry name" value="Glutamate-1-semialdehyde 2,1-aminomutase"/>
    <property type="match status" value="1"/>
</dbReference>
<evidence type="ECO:0000256" key="4">
    <source>
        <dbReference type="ARBA" id="ARBA00005173"/>
    </source>
</evidence>
<dbReference type="FunFam" id="3.40.640.10:FF:000021">
    <property type="entry name" value="Glutamate-1-semialdehyde 2,1-aminomutase"/>
    <property type="match status" value="1"/>
</dbReference>
<dbReference type="NCBIfam" id="TIGR00713">
    <property type="entry name" value="hemL"/>
    <property type="match status" value="1"/>
</dbReference>
<comment type="similarity">
    <text evidence="5">Belongs to the class-III pyridoxal-phosphate-dependent aminotransferase family. HemL subfamily.</text>
</comment>
<dbReference type="GO" id="GO:0006779">
    <property type="term" value="P:porphyrin-containing compound biosynthetic process"/>
    <property type="evidence" value="ECO:0007669"/>
    <property type="project" value="UniProtKB-KW"/>
</dbReference>
<evidence type="ECO:0000256" key="10">
    <source>
        <dbReference type="ARBA" id="ARBA00023244"/>
    </source>
</evidence>
<evidence type="ECO:0000256" key="1">
    <source>
        <dbReference type="ARBA" id="ARBA00001579"/>
    </source>
</evidence>
<keyword evidence="13" id="KW-1185">Reference proteome</keyword>
<dbReference type="CDD" id="cd00610">
    <property type="entry name" value="OAT_like"/>
    <property type="match status" value="1"/>
</dbReference>
<evidence type="ECO:0000256" key="8">
    <source>
        <dbReference type="ARBA" id="ARBA00022898"/>
    </source>
</evidence>
<evidence type="ECO:0000256" key="5">
    <source>
        <dbReference type="ARBA" id="ARBA00008981"/>
    </source>
</evidence>
<dbReference type="GO" id="GO:0008483">
    <property type="term" value="F:transaminase activity"/>
    <property type="evidence" value="ECO:0007669"/>
    <property type="project" value="InterPro"/>
</dbReference>
<reference evidence="12" key="1">
    <citation type="submission" date="2023-03" db="EMBL/GenBank/DDBJ databases">
        <title>Chromosome-scale reference genome and RAD-based genetic map of yellow starthistle (Centaurea solstitialis) reveal putative structural variation and QTLs associated with invader traits.</title>
        <authorList>
            <person name="Reatini B."/>
            <person name="Cang F.A."/>
            <person name="Jiang Q."/>
            <person name="Mckibben M.T.W."/>
            <person name="Barker M.S."/>
            <person name="Rieseberg L.H."/>
            <person name="Dlugosch K.M."/>
        </authorList>
    </citation>
    <scope>NUCLEOTIDE SEQUENCE</scope>
    <source>
        <strain evidence="12">CAN-66</strain>
        <tissue evidence="12">Leaf</tissue>
    </source>
</reference>
<comment type="cofactor">
    <cofactor evidence="2">
        <name>pyridoxal 5'-phosphate</name>
        <dbReference type="ChEBI" id="CHEBI:597326"/>
    </cofactor>
</comment>
<evidence type="ECO:0000313" key="13">
    <source>
        <dbReference type="Proteomes" id="UP001172457"/>
    </source>
</evidence>
<accession>A0AA38TEL5</accession>
<dbReference type="EC" id="5.4.3.8" evidence="7"/>
<dbReference type="InterPro" id="IPR015424">
    <property type="entry name" value="PyrdxlP-dep_Trfase"/>
</dbReference>
<name>A0AA38TEL5_9ASTR</name>
<dbReference type="Pfam" id="PF00202">
    <property type="entry name" value="Aminotran_3"/>
    <property type="match status" value="1"/>
</dbReference>
<evidence type="ECO:0000256" key="7">
    <source>
        <dbReference type="ARBA" id="ARBA00012143"/>
    </source>
</evidence>
<dbReference type="AlphaFoldDB" id="A0AA38TEL5"/>
<evidence type="ECO:0000256" key="9">
    <source>
        <dbReference type="ARBA" id="ARBA00023235"/>
    </source>
</evidence>
<dbReference type="PANTHER" id="PTHR43713">
    <property type="entry name" value="GLUTAMATE-1-SEMIALDEHYDE 2,1-AMINOMUTASE"/>
    <property type="match status" value="1"/>
</dbReference>
<evidence type="ECO:0000256" key="2">
    <source>
        <dbReference type="ARBA" id="ARBA00001933"/>
    </source>
</evidence>
<dbReference type="PANTHER" id="PTHR43713:SF3">
    <property type="entry name" value="GLUTAMATE-1-SEMIALDEHYDE 2,1-AMINOMUTASE 1, CHLOROPLASTIC-RELATED"/>
    <property type="match status" value="1"/>
</dbReference>
<dbReference type="InterPro" id="IPR004639">
    <property type="entry name" value="4pyrrol_synth_GluAld_NH2Trfase"/>
</dbReference>